<dbReference type="Proteomes" id="UP001519332">
    <property type="component" value="Unassembled WGS sequence"/>
</dbReference>
<reference evidence="1 2" key="1">
    <citation type="submission" date="2021-03" db="EMBL/GenBank/DDBJ databases">
        <title>Sequencing the genomes of 1000 actinobacteria strains.</title>
        <authorList>
            <person name="Klenk H.-P."/>
        </authorList>
    </citation>
    <scope>NUCLEOTIDE SEQUENCE [LARGE SCALE GENOMIC DNA]</scope>
    <source>
        <strain evidence="1 2">DSM 46670</strain>
    </source>
</reference>
<name>A0ABS4TYG4_9PSEU</name>
<sequence>MRTVLRGDFGEAEKRAAIQLGLRSHMRDAVMAEATLAAHEAARSRMETALAKLPQ</sequence>
<accession>A0ABS4TYG4</accession>
<protein>
    <submittedName>
        <fullName evidence="1">Uncharacterized protein</fullName>
    </submittedName>
</protein>
<comment type="caution">
    <text evidence="1">The sequence shown here is derived from an EMBL/GenBank/DDBJ whole genome shotgun (WGS) entry which is preliminary data.</text>
</comment>
<gene>
    <name evidence="1" type="ORF">JOF56_009815</name>
</gene>
<organism evidence="1 2">
    <name type="scientific">Kibdelosporangium banguiense</name>
    <dbReference type="NCBI Taxonomy" id="1365924"/>
    <lineage>
        <taxon>Bacteria</taxon>
        <taxon>Bacillati</taxon>
        <taxon>Actinomycetota</taxon>
        <taxon>Actinomycetes</taxon>
        <taxon>Pseudonocardiales</taxon>
        <taxon>Pseudonocardiaceae</taxon>
        <taxon>Kibdelosporangium</taxon>
    </lineage>
</organism>
<keyword evidence="2" id="KW-1185">Reference proteome</keyword>
<dbReference type="EMBL" id="JAGINW010000001">
    <property type="protein sequence ID" value="MBP2329430.1"/>
    <property type="molecule type" value="Genomic_DNA"/>
</dbReference>
<proteinExistence type="predicted"/>
<dbReference type="RefSeq" id="WP_209646224.1">
    <property type="nucleotide sequence ID" value="NZ_JAGINW010000001.1"/>
</dbReference>
<evidence type="ECO:0000313" key="1">
    <source>
        <dbReference type="EMBL" id="MBP2329430.1"/>
    </source>
</evidence>
<evidence type="ECO:0000313" key="2">
    <source>
        <dbReference type="Proteomes" id="UP001519332"/>
    </source>
</evidence>